<feature type="signal peptide" evidence="2">
    <location>
        <begin position="1"/>
        <end position="22"/>
    </location>
</feature>
<evidence type="ECO:0000256" key="2">
    <source>
        <dbReference type="SAM" id="SignalP"/>
    </source>
</evidence>
<protein>
    <submittedName>
        <fullName evidence="4">Prolyl oligopeptidase</fullName>
    </submittedName>
</protein>
<reference evidence="4 5" key="1">
    <citation type="submission" date="2014-07" db="EMBL/GenBank/DDBJ databases">
        <title>Complete Genome Sequence of Dyella japonica Strain A8 Isolated from Malaysian Tropical Soil.</title>
        <authorList>
            <person name="Hui R.K.H."/>
            <person name="Chen J.-W."/>
            <person name="Chan K.-G."/>
            <person name="Leung F.C.C."/>
        </authorList>
    </citation>
    <scope>NUCLEOTIDE SEQUENCE [LARGE SCALE GENOMIC DNA]</scope>
    <source>
        <strain evidence="4 5">A8</strain>
    </source>
</reference>
<dbReference type="PANTHER" id="PTHR42776:SF27">
    <property type="entry name" value="DIPEPTIDYL PEPTIDASE FAMILY MEMBER 6"/>
    <property type="match status" value="1"/>
</dbReference>
<feature type="domain" description="Peptidase S9 prolyl oligopeptidase catalytic" evidence="3">
    <location>
        <begin position="430"/>
        <end position="640"/>
    </location>
</feature>
<sequence>MRQSIRCAAFCVLSVLSYPLFASGVTFEDLARHLEFSEVKLSPDGRHIAATTVVKDKPLLALLDLDTKKGAMVTPREGNQIIHFWWAGDNRVIYTEGTKVSGWDRPFSTGEIFATNADGTNPKLLFGYHAGTRAHGEVVSTLRNDPRHILISVSPWDTGAEGAFSDLNLLDVNDGSMRPVGKAPLRSAIFAADNHGVARFAEGYDSHAYPVVYYREGEGKPWTLLFQGTTERSVPWAMDFNRDDSKVYMSCQAAGKVEALCLWDVATQTMGEPVWSSATVEMRRLIYSLDGMDAVGVYSDPGAPTAEAFVAGSDAMKVIGLLSRSMPGESIRIVSSSRDGSKAIVLAFSSMDPGTFYLWDNTTGKATALLQRASWIKPSQMAAMQPIEFKARDGLTIHGYLSMPPGKEEAKHLPLVMFIHGGPFGIRDYWEYDPTVQALATHGYAVLQVNYRGSGGYGDRFMHAGYNEWGGKMQDDVTDATQWAIEQGITSPGHVCIFGGSYGGYAALEGVMKEPDLYRCAIGYVGVYDLPLMLSRGDGSESTVARNFWRSRLGNDAQDLAARSPVNQTERLKASVMLIAGGKDERVPPVHADHMRAALDKRGVAYEWLYKPDEGHGFYDEKNNAELFQRVTQFLDRHIGTGGSVAAGSP</sequence>
<feature type="chain" id="PRO_5001707497" evidence="2">
    <location>
        <begin position="23"/>
        <end position="650"/>
    </location>
</feature>
<evidence type="ECO:0000313" key="4">
    <source>
        <dbReference type="EMBL" id="AIF47412.1"/>
    </source>
</evidence>
<name>A0A075K0X8_9GAMM</name>
<dbReference type="HOGENOM" id="CLU_008615_3_1_6"/>
<keyword evidence="2" id="KW-0732">Signal</keyword>
<evidence type="ECO:0000313" key="5">
    <source>
        <dbReference type="Proteomes" id="UP000027987"/>
    </source>
</evidence>
<dbReference type="Pfam" id="PF00326">
    <property type="entry name" value="Peptidase_S9"/>
    <property type="match status" value="1"/>
</dbReference>
<dbReference type="GO" id="GO:0004252">
    <property type="term" value="F:serine-type endopeptidase activity"/>
    <property type="evidence" value="ECO:0007669"/>
    <property type="project" value="TreeGrafter"/>
</dbReference>
<dbReference type="AlphaFoldDB" id="A0A075K0X8"/>
<dbReference type="Gene3D" id="2.120.10.30">
    <property type="entry name" value="TolB, C-terminal domain"/>
    <property type="match status" value="1"/>
</dbReference>
<dbReference type="RefSeq" id="WP_038579558.1">
    <property type="nucleotide sequence ID" value="NZ_ALOY01000153.1"/>
</dbReference>
<keyword evidence="1" id="KW-0378">Hydrolase</keyword>
<dbReference type="SUPFAM" id="SSF53474">
    <property type="entry name" value="alpha/beta-Hydrolases"/>
    <property type="match status" value="1"/>
</dbReference>
<dbReference type="InterPro" id="IPR001375">
    <property type="entry name" value="Peptidase_S9_cat"/>
</dbReference>
<proteinExistence type="predicted"/>
<dbReference type="SUPFAM" id="SSF82171">
    <property type="entry name" value="DPP6 N-terminal domain-like"/>
    <property type="match status" value="1"/>
</dbReference>
<organism evidence="4 5">
    <name type="scientific">Dyella japonica A8</name>
    <dbReference type="NCBI Taxonomy" id="1217721"/>
    <lineage>
        <taxon>Bacteria</taxon>
        <taxon>Pseudomonadati</taxon>
        <taxon>Pseudomonadota</taxon>
        <taxon>Gammaproteobacteria</taxon>
        <taxon>Lysobacterales</taxon>
        <taxon>Rhodanobacteraceae</taxon>
        <taxon>Dyella</taxon>
    </lineage>
</organism>
<dbReference type="OrthoDB" id="4269629at2"/>
<evidence type="ECO:0000256" key="1">
    <source>
        <dbReference type="ARBA" id="ARBA00022801"/>
    </source>
</evidence>
<gene>
    <name evidence="4" type="ORF">HY57_09075</name>
</gene>
<evidence type="ECO:0000259" key="3">
    <source>
        <dbReference type="Pfam" id="PF00326"/>
    </source>
</evidence>
<dbReference type="PANTHER" id="PTHR42776">
    <property type="entry name" value="SERINE PEPTIDASE S9 FAMILY MEMBER"/>
    <property type="match status" value="1"/>
</dbReference>
<dbReference type="STRING" id="1217721.HY57_09075"/>
<dbReference type="Gene3D" id="3.40.50.1820">
    <property type="entry name" value="alpha/beta hydrolase"/>
    <property type="match status" value="1"/>
</dbReference>
<dbReference type="KEGG" id="dja:HY57_09075"/>
<dbReference type="InterPro" id="IPR029058">
    <property type="entry name" value="AB_hydrolase_fold"/>
</dbReference>
<dbReference type="InterPro" id="IPR011042">
    <property type="entry name" value="6-blade_b-propeller_TolB-like"/>
</dbReference>
<dbReference type="EMBL" id="CP008884">
    <property type="protein sequence ID" value="AIF47412.1"/>
    <property type="molecule type" value="Genomic_DNA"/>
</dbReference>
<dbReference type="GO" id="GO:0006508">
    <property type="term" value="P:proteolysis"/>
    <property type="evidence" value="ECO:0007669"/>
    <property type="project" value="InterPro"/>
</dbReference>
<dbReference type="Proteomes" id="UP000027987">
    <property type="component" value="Chromosome"/>
</dbReference>
<accession>A0A075K0X8</accession>
<keyword evidence="5" id="KW-1185">Reference proteome</keyword>
<dbReference type="PATRIC" id="fig|1217721.7.peg.1880"/>